<name>A0A1X7V1I0_AMPQE</name>
<sequence>MATGRRGAACVKADRFCVNCLPGCLGRCENRQTNSSSTVSPSTTPPPLSTAVLSDGVYHSPALCSLLLSPPNSEPSHLPQSVPSLPFFPPFSSPSFSWGDMEGADCCCIISEYYCEAVHWHVSFSSSITVRL</sequence>
<proteinExistence type="predicted"/>
<dbReference type="InParanoid" id="A0A1X7V1I0"/>
<dbReference type="EnsemblMetazoa" id="Aqu2.1.34100_001">
    <property type="protein sequence ID" value="Aqu2.1.34100_001"/>
    <property type="gene ID" value="Aqu2.1.34100"/>
</dbReference>
<dbReference type="AlphaFoldDB" id="A0A1X7V1I0"/>
<evidence type="ECO:0000313" key="1">
    <source>
        <dbReference type="EnsemblMetazoa" id="Aqu2.1.34100_001"/>
    </source>
</evidence>
<reference evidence="1" key="1">
    <citation type="submission" date="2017-05" db="UniProtKB">
        <authorList>
            <consortium name="EnsemblMetazoa"/>
        </authorList>
    </citation>
    <scope>IDENTIFICATION</scope>
</reference>
<protein>
    <submittedName>
        <fullName evidence="1">Uncharacterized protein</fullName>
    </submittedName>
</protein>
<organism evidence="1">
    <name type="scientific">Amphimedon queenslandica</name>
    <name type="common">Sponge</name>
    <dbReference type="NCBI Taxonomy" id="400682"/>
    <lineage>
        <taxon>Eukaryota</taxon>
        <taxon>Metazoa</taxon>
        <taxon>Porifera</taxon>
        <taxon>Demospongiae</taxon>
        <taxon>Heteroscleromorpha</taxon>
        <taxon>Haplosclerida</taxon>
        <taxon>Niphatidae</taxon>
        <taxon>Amphimedon</taxon>
    </lineage>
</organism>
<accession>A0A1X7V1I0</accession>